<dbReference type="Proteomes" id="UP000186666">
    <property type="component" value="Unassembled WGS sequence"/>
</dbReference>
<proteinExistence type="predicted"/>
<dbReference type="EMBL" id="FTNK01000028">
    <property type="protein sequence ID" value="SIR65720.1"/>
    <property type="molecule type" value="Genomic_DNA"/>
</dbReference>
<name>A0ABY1KDI4_9BACL</name>
<dbReference type="Pfam" id="PF07833">
    <property type="entry name" value="Cu_amine_oxidN1"/>
    <property type="match status" value="1"/>
</dbReference>
<accession>A0ABY1KDI4</accession>
<sequence>MGKHIAIVMAIIIACIAWGAGALTAYAGKAKDNNEFGITMNNKPLAVKAIIIDNTAWVPLRMLLATMDISLPYNTESGQISAILRGEELQFWSGENELVYGRTRYFLEQPVFTIEGAVYAPLRLIGTVAGYDVQFDKNRHTVSMMEYGLGQDKAINQVVEQYFKNMDPQLLSWDNPDLEYTPELNLSEVPYRNFSVTAGEINYTAANEAEVTAECRSGSEVIHEIKEVTFALRNVNGDWKIVKASWLHYNMELPADIDETVFNLAARRPHDVMKILEDTRTYYRAMNEKDYETVIGYISPRFIKEQGTSIVGTYTDFLKGILEVSSDFEMLLNERVVFAGDKQAIVHAFVEWSNETAGKKNGPFLYEELIYLDLVDGRWTHYESFAIDNDY</sequence>
<comment type="caution">
    <text evidence="2">The sequence shown here is derived from an EMBL/GenBank/DDBJ whole genome shotgun (WGS) entry which is preliminary data.</text>
</comment>
<dbReference type="PROSITE" id="PS51257">
    <property type="entry name" value="PROKAR_LIPOPROTEIN"/>
    <property type="match status" value="1"/>
</dbReference>
<feature type="domain" description="Copper amine oxidase-like N-terminal" evidence="1">
    <location>
        <begin position="40"/>
        <end position="143"/>
    </location>
</feature>
<dbReference type="InterPro" id="IPR032710">
    <property type="entry name" value="NTF2-like_dom_sf"/>
</dbReference>
<keyword evidence="3" id="KW-1185">Reference proteome</keyword>
<dbReference type="Gene3D" id="3.30.457.10">
    <property type="entry name" value="Copper amine oxidase-like, N-terminal domain"/>
    <property type="match status" value="1"/>
</dbReference>
<protein>
    <submittedName>
        <fullName evidence="2">Copper amine oxidase N-terminal domain-containing protein</fullName>
    </submittedName>
</protein>
<dbReference type="RefSeq" id="WP_068592148.1">
    <property type="nucleotide sequence ID" value="NZ_FTNK01000028.1"/>
</dbReference>
<organism evidence="2 3">
    <name type="scientific">Paenibacillus macquariensis</name>
    <dbReference type="NCBI Taxonomy" id="948756"/>
    <lineage>
        <taxon>Bacteria</taxon>
        <taxon>Bacillati</taxon>
        <taxon>Bacillota</taxon>
        <taxon>Bacilli</taxon>
        <taxon>Bacillales</taxon>
        <taxon>Paenibacillaceae</taxon>
        <taxon>Paenibacillus</taxon>
    </lineage>
</organism>
<dbReference type="InterPro" id="IPR012854">
    <property type="entry name" value="Cu_amine_oxidase-like_N"/>
</dbReference>
<dbReference type="InterPro" id="IPR036582">
    <property type="entry name" value="Mao_N_sf"/>
</dbReference>
<gene>
    <name evidence="2" type="ORF">SAMN05421578_12817</name>
</gene>
<dbReference type="SUPFAM" id="SSF55383">
    <property type="entry name" value="Copper amine oxidase, domain N"/>
    <property type="match status" value="1"/>
</dbReference>
<evidence type="ECO:0000259" key="1">
    <source>
        <dbReference type="Pfam" id="PF07833"/>
    </source>
</evidence>
<evidence type="ECO:0000313" key="3">
    <source>
        <dbReference type="Proteomes" id="UP000186666"/>
    </source>
</evidence>
<reference evidence="2 3" key="1">
    <citation type="submission" date="2017-01" db="EMBL/GenBank/DDBJ databases">
        <authorList>
            <person name="Varghese N."/>
            <person name="Submissions S."/>
        </authorList>
    </citation>
    <scope>NUCLEOTIDE SEQUENCE [LARGE SCALE GENOMIC DNA]</scope>
    <source>
        <strain evidence="2 3">ATCC 23464</strain>
    </source>
</reference>
<dbReference type="SUPFAM" id="SSF54427">
    <property type="entry name" value="NTF2-like"/>
    <property type="match status" value="1"/>
</dbReference>
<evidence type="ECO:0000313" key="2">
    <source>
        <dbReference type="EMBL" id="SIR65720.1"/>
    </source>
</evidence>